<dbReference type="Pfam" id="PF04978">
    <property type="entry name" value="MST"/>
    <property type="match status" value="1"/>
</dbReference>
<evidence type="ECO:0008006" key="3">
    <source>
        <dbReference type="Google" id="ProtNLM"/>
    </source>
</evidence>
<protein>
    <recommendedName>
        <fullName evidence="3">DUF664 domain-containing protein</fullName>
    </recommendedName>
</protein>
<dbReference type="InterPro" id="IPR034660">
    <property type="entry name" value="DinB/YfiT-like"/>
</dbReference>
<name>A0A1R4JX96_9MICC</name>
<sequence length="181" mass="19331">MGFLTPNAAGEHAVLRTFALQQLAQMRTTVAGLTDEQAHAAPTVSELNLSGLLLHTAAVGVYWSASAAAAPGQPELPEEMREDMSLDAAIADRRPLADVVAHFDRCVALTEANIDDVTDLDALVPVPPAPWHPENLTHWEARWCLAHIAAEVARHAGHADIIRETLDGKGAFELNGDAGHD</sequence>
<dbReference type="AlphaFoldDB" id="A0A1R4JX96"/>
<dbReference type="InterPro" id="IPR007061">
    <property type="entry name" value="MST-like"/>
</dbReference>
<proteinExistence type="predicted"/>
<dbReference type="EMBL" id="FUKP01000069">
    <property type="protein sequence ID" value="SJN36373.1"/>
    <property type="molecule type" value="Genomic_DNA"/>
</dbReference>
<dbReference type="Proteomes" id="UP000196230">
    <property type="component" value="Unassembled WGS sequence"/>
</dbReference>
<organism evidence="1 2">
    <name type="scientific">Micrococcus lylae</name>
    <dbReference type="NCBI Taxonomy" id="1273"/>
    <lineage>
        <taxon>Bacteria</taxon>
        <taxon>Bacillati</taxon>
        <taxon>Actinomycetota</taxon>
        <taxon>Actinomycetes</taxon>
        <taxon>Micrococcales</taxon>
        <taxon>Micrococcaceae</taxon>
        <taxon>Micrococcus</taxon>
    </lineage>
</organism>
<gene>
    <name evidence="1" type="ORF">FM125_11055</name>
</gene>
<dbReference type="RefSeq" id="WP_087134657.1">
    <property type="nucleotide sequence ID" value="NZ_FUKP01000069.1"/>
</dbReference>
<reference evidence="1 2" key="1">
    <citation type="submission" date="2017-02" db="EMBL/GenBank/DDBJ databases">
        <authorList>
            <person name="Peterson S.W."/>
        </authorList>
    </citation>
    <scope>NUCLEOTIDE SEQUENCE [LARGE SCALE GENOMIC DNA]</scope>
    <source>
        <strain evidence="1 2">2B3F</strain>
    </source>
</reference>
<evidence type="ECO:0000313" key="1">
    <source>
        <dbReference type="EMBL" id="SJN36373.1"/>
    </source>
</evidence>
<accession>A0A1R4JX96</accession>
<dbReference type="Gene3D" id="1.20.120.450">
    <property type="entry name" value="dinb family like domain"/>
    <property type="match status" value="1"/>
</dbReference>
<evidence type="ECO:0000313" key="2">
    <source>
        <dbReference type="Proteomes" id="UP000196230"/>
    </source>
</evidence>
<dbReference type="SUPFAM" id="SSF109854">
    <property type="entry name" value="DinB/YfiT-like putative metalloenzymes"/>
    <property type="match status" value="1"/>
</dbReference>